<feature type="chain" id="PRO_5045656593" evidence="1">
    <location>
        <begin position="24"/>
        <end position="210"/>
    </location>
</feature>
<accession>A0ABW9A326</accession>
<organism evidence="2 3">
    <name type="scientific">Herbaspirillum lusitanum</name>
    <dbReference type="NCBI Taxonomy" id="213312"/>
    <lineage>
        <taxon>Bacteria</taxon>
        <taxon>Pseudomonadati</taxon>
        <taxon>Pseudomonadota</taxon>
        <taxon>Betaproteobacteria</taxon>
        <taxon>Burkholderiales</taxon>
        <taxon>Oxalobacteraceae</taxon>
        <taxon>Herbaspirillum</taxon>
    </lineage>
</organism>
<dbReference type="Pfam" id="PF06551">
    <property type="entry name" value="DUF1120"/>
    <property type="match status" value="1"/>
</dbReference>
<gene>
    <name evidence="2" type="ORF">PQR62_01195</name>
</gene>
<reference evidence="2 3" key="1">
    <citation type="journal article" date="2024" name="Chem. Sci.">
        <title>Discovery of megapolipeptins by genome mining of a Burkholderiales bacteria collection.</title>
        <authorList>
            <person name="Paulo B.S."/>
            <person name="Recchia M.J.J."/>
            <person name="Lee S."/>
            <person name="Fergusson C.H."/>
            <person name="Romanowski S.B."/>
            <person name="Hernandez A."/>
            <person name="Krull N."/>
            <person name="Liu D.Y."/>
            <person name="Cavanagh H."/>
            <person name="Bos A."/>
            <person name="Gray C.A."/>
            <person name="Murphy B.T."/>
            <person name="Linington R.G."/>
            <person name="Eustaquio A.S."/>
        </authorList>
    </citation>
    <scope>NUCLEOTIDE SEQUENCE [LARGE SCALE GENOMIC DNA]</scope>
    <source>
        <strain evidence="2 3">RL21-008-BIB-A</strain>
    </source>
</reference>
<comment type="caution">
    <text evidence="2">The sequence shown here is derived from an EMBL/GenBank/DDBJ whole genome shotgun (WGS) entry which is preliminary data.</text>
</comment>
<name>A0ABW9A326_9BURK</name>
<sequence length="210" mass="21800">MQKQLISAVALAASLLASFAVQAADTAELKVKGVIRPASCAPSFTGGGVVDYGVIPASTLKAGQFTTLPTKDVTMNITCDATTKVAFKAVDNRQSSVISGLMQYPEENFGLGAVGGKNTGGYSIRMTQPTGDGANLTLLATNNNGQSWGSAAGVTKIHMFSFGNNASTPGAYKQLSAKISLTAYINKPEELDLTREIPLDGSATIEVVYL</sequence>
<keyword evidence="3" id="KW-1185">Reference proteome</keyword>
<proteinExistence type="predicted"/>
<dbReference type="Proteomes" id="UP001629246">
    <property type="component" value="Unassembled WGS sequence"/>
</dbReference>
<feature type="signal peptide" evidence="1">
    <location>
        <begin position="1"/>
        <end position="23"/>
    </location>
</feature>
<evidence type="ECO:0000313" key="2">
    <source>
        <dbReference type="EMBL" id="MFL9922861.1"/>
    </source>
</evidence>
<dbReference type="InterPro" id="IPR010546">
    <property type="entry name" value="DUF1120"/>
</dbReference>
<dbReference type="EMBL" id="JAQQFM010000001">
    <property type="protein sequence ID" value="MFL9922861.1"/>
    <property type="molecule type" value="Genomic_DNA"/>
</dbReference>
<keyword evidence="1" id="KW-0732">Signal</keyword>
<evidence type="ECO:0000313" key="3">
    <source>
        <dbReference type="Proteomes" id="UP001629246"/>
    </source>
</evidence>
<dbReference type="RefSeq" id="WP_408153939.1">
    <property type="nucleotide sequence ID" value="NZ_JAQQFM010000001.1"/>
</dbReference>
<evidence type="ECO:0000256" key="1">
    <source>
        <dbReference type="SAM" id="SignalP"/>
    </source>
</evidence>
<protein>
    <submittedName>
        <fullName evidence="2">DUF1120 domain-containing protein</fullName>
    </submittedName>
</protein>